<feature type="compositionally biased region" description="Polar residues" evidence="1">
    <location>
        <begin position="1117"/>
        <end position="1129"/>
    </location>
</feature>
<evidence type="ECO:0000313" key="3">
    <source>
        <dbReference type="Proteomes" id="UP001239445"/>
    </source>
</evidence>
<dbReference type="EMBL" id="MU839848">
    <property type="protein sequence ID" value="KAK1750269.1"/>
    <property type="molecule type" value="Genomic_DNA"/>
</dbReference>
<feature type="region of interest" description="Disordered" evidence="1">
    <location>
        <begin position="877"/>
        <end position="896"/>
    </location>
</feature>
<feature type="compositionally biased region" description="Acidic residues" evidence="1">
    <location>
        <begin position="1502"/>
        <end position="1514"/>
    </location>
</feature>
<feature type="compositionally biased region" description="Low complexity" evidence="1">
    <location>
        <begin position="267"/>
        <end position="276"/>
    </location>
</feature>
<keyword evidence="3" id="KW-1185">Reference proteome</keyword>
<feature type="region of interest" description="Disordered" evidence="1">
    <location>
        <begin position="678"/>
        <end position="868"/>
    </location>
</feature>
<sequence length="1652" mass="176816">MFASRRQRQPVPQPLTAATANPNAATAAAAVFKRHESNTSLSAAAAAAALAARPITPTRVADVQTKRTLRRSLSAASSAASSDGHPRPALERRGSSGSMTERSFRSPSPHRPSSSGSGHRQSLSLTYRGSAELPPVPALPKDVERNTGVSGVAAQQAPPHRRATSTGISNTPLRLASQSLGSADSPSWFGAAKLGDPRNVRRTDPAMASPPSSPPQMTGDIQLEGARPSSRASSINFSYPARVRLGSPPVSPVDARHSAELPPRTQPQPQQQPIQPGERTRPSRDSGKKRPSASESPRAKGGPRPNSMEQELVYDPNSRRMVPKTNYREAEFAVVKSTASEPNPRRRKQSSQGAGSHLAQGAMSHANIREAAPSHEKQITSIEGGSRRQTQAQERVSLEASHGFGDSAVKNDTDKPTREPQARSRTSSENSDAVQQRRKSPQPSTTTPLSLASIPWDSSRQPLKRQPSVVKEEPEPQAEDVAQMTISDALDSVPARQRVRIEASPETSAGSQGMPNVTASPPPGNGPDVDVEENPPPFLAKQSSLQAVQSTKVAPERTSSISPIRQAHFGPVSTKLTVKYSPPPRSISPRKSALKHSSPSRGASPSDDNSEASGTLNAPEEAPISRKKSVRVSFDDDNTVVVGEAAPVVQHETPQLPAGRRPWYSSFGRNIKDFSSLDDDEIMKPRPALPSFGSIRERKVREPIVEEEERPLVRPSSDRLSSTTTSKPADLPLQSPEALSRSNDHAIGAILTEEEENSRNKANTSRFREPLPPVVTSVEGGGYMSDSSSSSSRSEDETSASSKLTITTAEASQIPTSDSPIVPSKAATDGLSDGEVTITAQEGPDQNEDREITIPEISILQPTPPVQEKTADPYLFLNVPGGFPQDESDLSAPEVPTNTLVPEATQNLLPRISSQPKSDGLLAAESTSDSETSIYSDAFEDLSDMEDAGFRSLDAVLEKSMSTQTSPRKAREEVPNSKTGNPGEADQGEPRVLNPMSTPSAQPSGLEDEWEKAKAYWRSLTAEKRAQLEREAIEDAGVEADLEETKPEPKPKKKKSVERRHSERKALASQLAQQTAAAQNQNNSAESAGRTYMIQPGTRWSDTGHSEPWKRPHPNKAQKQQYASTASDDNSWRLRKSMRTAAPVMVAGEPIKPSWTRPAARHPPTMPLASSGPIHPATANRTVSEGASPKAVRLANPGGPIEPIKRRGSTSSESSFKRSRPGSSIQSSGFRMSMRPTPPSRPEKDTSQRFSLRSLSPASSGFGRTSQAPPISLTTGSQIRQTLRDSSSERKKASGGIRMPTFKLSPGSKKGKRASTSHFSSRFADSSDEDVNPKKAGFRSRFEDSSDEETVTPLVSTTQPPAIGQLRNQDSTASTALPEELEESDSAANPELPAQHAEKVTTAAVPVARSHSASMRPTRAGSGRLPTSQTAPVLGGSATTKGADRHTGKRSSLMTVLRRRKPDSSGKISRPVVTESAARQDTKLERNTSQLRGIRKASTEAPPEDDDGEEEDGLQAEPPKSPRLQKRIVSLARSIEHSKVDDTAADPDGVAGTHDLLPSPQGFQSPGAAATEPNGFAKDEEFIPTPPQRPSGTSANLGTRTLSGGSSAQPGFLGRRTLSSGVMSIDAPSTVGTTGQKKKKFGALRRMFGLHD</sequence>
<feature type="compositionally biased region" description="Polar residues" evidence="1">
    <location>
        <begin position="904"/>
        <end position="917"/>
    </location>
</feature>
<feature type="compositionally biased region" description="Polar residues" evidence="1">
    <location>
        <begin position="1248"/>
        <end position="1281"/>
    </location>
</feature>
<feature type="compositionally biased region" description="Polar residues" evidence="1">
    <location>
        <begin position="164"/>
        <end position="185"/>
    </location>
</feature>
<feature type="compositionally biased region" description="Polar residues" evidence="1">
    <location>
        <begin position="423"/>
        <end position="434"/>
    </location>
</feature>
<feature type="region of interest" description="Disordered" evidence="1">
    <location>
        <begin position="1031"/>
        <end position="1638"/>
    </location>
</feature>
<feature type="compositionally biased region" description="Polar residues" evidence="1">
    <location>
        <begin position="1590"/>
        <end position="1609"/>
    </location>
</feature>
<reference evidence="2" key="1">
    <citation type="submission" date="2023-06" db="EMBL/GenBank/DDBJ databases">
        <title>Genome-scale phylogeny and comparative genomics of the fungal order Sordariales.</title>
        <authorList>
            <consortium name="Lawrence Berkeley National Laboratory"/>
            <person name="Hensen N."/>
            <person name="Bonometti L."/>
            <person name="Westerberg I."/>
            <person name="Brannstrom I.O."/>
            <person name="Guillou S."/>
            <person name="Cros-Aarteil S."/>
            <person name="Calhoun S."/>
            <person name="Haridas S."/>
            <person name="Kuo A."/>
            <person name="Mondo S."/>
            <person name="Pangilinan J."/>
            <person name="Riley R."/>
            <person name="Labutti K."/>
            <person name="Andreopoulos B."/>
            <person name="Lipzen A."/>
            <person name="Chen C."/>
            <person name="Yanf M."/>
            <person name="Daum C."/>
            <person name="Ng V."/>
            <person name="Clum A."/>
            <person name="Steindorff A."/>
            <person name="Ohm R."/>
            <person name="Martin F."/>
            <person name="Silar P."/>
            <person name="Natvig D."/>
            <person name="Lalanne C."/>
            <person name="Gautier V."/>
            <person name="Ament-Velasquez S.L."/>
            <person name="Kruys A."/>
            <person name="Hutchinson M.I."/>
            <person name="Powell A.J."/>
            <person name="Barry K."/>
            <person name="Miller A.N."/>
            <person name="Grigoriev I.V."/>
            <person name="Debuchy R."/>
            <person name="Gladieux P."/>
            <person name="Thoren M.H."/>
            <person name="Johannesson H."/>
        </authorList>
    </citation>
    <scope>NUCLEOTIDE SEQUENCE</scope>
    <source>
        <strain evidence="2">PSN4</strain>
    </source>
</reference>
<protein>
    <submittedName>
        <fullName evidence="2">Uncharacterized protein</fullName>
    </submittedName>
</protein>
<feature type="compositionally biased region" description="Polar residues" evidence="1">
    <location>
        <begin position="803"/>
        <end position="819"/>
    </location>
</feature>
<feature type="compositionally biased region" description="Basic and acidic residues" evidence="1">
    <location>
        <begin position="84"/>
        <end position="94"/>
    </location>
</feature>
<feature type="compositionally biased region" description="Polar residues" evidence="1">
    <location>
        <begin position="925"/>
        <end position="935"/>
    </location>
</feature>
<feature type="compositionally biased region" description="Polar residues" evidence="1">
    <location>
        <begin position="441"/>
        <end position="461"/>
    </location>
</feature>
<gene>
    <name evidence="2" type="ORF">QBC47DRAFT_123358</name>
</gene>
<feature type="region of interest" description="Disordered" evidence="1">
    <location>
        <begin position="645"/>
        <end position="664"/>
    </location>
</feature>
<feature type="compositionally biased region" description="Low complexity" evidence="1">
    <location>
        <begin position="71"/>
        <end position="82"/>
    </location>
</feature>
<feature type="compositionally biased region" description="Polar residues" evidence="1">
    <location>
        <begin position="541"/>
        <end position="563"/>
    </location>
</feature>
<feature type="compositionally biased region" description="Basic and acidic residues" evidence="1">
    <location>
        <begin position="195"/>
        <end position="204"/>
    </location>
</feature>
<feature type="compositionally biased region" description="Basic and acidic residues" evidence="1">
    <location>
        <begin position="409"/>
        <end position="422"/>
    </location>
</feature>
<feature type="compositionally biased region" description="Low complexity" evidence="1">
    <location>
        <begin position="1067"/>
        <end position="1088"/>
    </location>
</feature>
<feature type="compositionally biased region" description="Basic and acidic residues" evidence="1">
    <location>
        <begin position="278"/>
        <end position="288"/>
    </location>
</feature>
<feature type="compositionally biased region" description="Polar residues" evidence="1">
    <location>
        <begin position="379"/>
        <end position="394"/>
    </location>
</feature>
<feature type="region of interest" description="Disordered" evidence="1">
    <location>
        <begin position="47"/>
        <end position="122"/>
    </location>
</feature>
<feature type="compositionally biased region" description="Low complexity" evidence="1">
    <location>
        <begin position="105"/>
        <end position="122"/>
    </location>
</feature>
<feature type="region of interest" description="Disordered" evidence="1">
    <location>
        <begin position="955"/>
        <end position="1010"/>
    </location>
</feature>
<evidence type="ECO:0000313" key="2">
    <source>
        <dbReference type="EMBL" id="KAK1750269.1"/>
    </source>
</evidence>
<feature type="region of interest" description="Disordered" evidence="1">
    <location>
        <begin position="904"/>
        <end position="942"/>
    </location>
</feature>
<feature type="region of interest" description="Disordered" evidence="1">
    <location>
        <begin position="1"/>
        <end position="22"/>
    </location>
</feature>
<comment type="caution">
    <text evidence="2">The sequence shown here is derived from an EMBL/GenBank/DDBJ whole genome shotgun (WGS) entry which is preliminary data.</text>
</comment>
<feature type="compositionally biased region" description="Polar residues" evidence="1">
    <location>
        <begin position="718"/>
        <end position="727"/>
    </location>
</feature>
<organism evidence="2 3">
    <name type="scientific">Echria macrotheca</name>
    <dbReference type="NCBI Taxonomy" id="438768"/>
    <lineage>
        <taxon>Eukaryota</taxon>
        <taxon>Fungi</taxon>
        <taxon>Dikarya</taxon>
        <taxon>Ascomycota</taxon>
        <taxon>Pezizomycotina</taxon>
        <taxon>Sordariomycetes</taxon>
        <taxon>Sordariomycetidae</taxon>
        <taxon>Sordariales</taxon>
        <taxon>Schizotheciaceae</taxon>
        <taxon>Echria</taxon>
    </lineage>
</organism>
<evidence type="ECO:0000256" key="1">
    <source>
        <dbReference type="SAM" id="MobiDB-lite"/>
    </source>
</evidence>
<feature type="compositionally biased region" description="Basic and acidic residues" evidence="1">
    <location>
        <begin position="1282"/>
        <end position="1292"/>
    </location>
</feature>
<feature type="compositionally biased region" description="Polar residues" evidence="1">
    <location>
        <begin position="505"/>
        <end position="519"/>
    </location>
</feature>
<accession>A0AAJ0F6L6</accession>
<feature type="compositionally biased region" description="Basic and acidic residues" evidence="1">
    <location>
        <begin position="695"/>
        <end position="704"/>
    </location>
</feature>
<feature type="compositionally biased region" description="Polar residues" evidence="1">
    <location>
        <begin position="1353"/>
        <end position="1375"/>
    </location>
</feature>
<dbReference type="Proteomes" id="UP001239445">
    <property type="component" value="Unassembled WGS sequence"/>
</dbReference>
<feature type="region of interest" description="Disordered" evidence="1">
    <location>
        <begin position="149"/>
        <end position="633"/>
    </location>
</feature>
<feature type="compositionally biased region" description="Polar residues" evidence="1">
    <location>
        <begin position="595"/>
        <end position="616"/>
    </location>
</feature>
<proteinExistence type="predicted"/>
<name>A0AAJ0F6L6_9PEZI</name>